<dbReference type="Proteomes" id="UP000625976">
    <property type="component" value="Unassembled WGS sequence"/>
</dbReference>
<keyword evidence="1" id="KW-0732">Signal</keyword>
<protein>
    <recommendedName>
        <fullName evidence="4">MORN repeat variant</fullName>
    </recommendedName>
</protein>
<dbReference type="AlphaFoldDB" id="A0A917GQ14"/>
<comment type="caution">
    <text evidence="2">The sequence shown here is derived from an EMBL/GenBank/DDBJ whole genome shotgun (WGS) entry which is preliminary data.</text>
</comment>
<proteinExistence type="predicted"/>
<accession>A0A917GQ14</accession>
<reference evidence="2" key="2">
    <citation type="submission" date="2020-09" db="EMBL/GenBank/DDBJ databases">
        <authorList>
            <person name="Sun Q."/>
            <person name="Zhou Y."/>
        </authorList>
    </citation>
    <scope>NUCLEOTIDE SEQUENCE</scope>
    <source>
        <strain evidence="2">CGMCC 1.12751</strain>
    </source>
</reference>
<feature type="chain" id="PRO_5036928871" description="MORN repeat variant" evidence="1">
    <location>
        <begin position="22"/>
        <end position="254"/>
    </location>
</feature>
<evidence type="ECO:0008006" key="4">
    <source>
        <dbReference type="Google" id="ProtNLM"/>
    </source>
</evidence>
<reference evidence="2" key="1">
    <citation type="journal article" date="2014" name="Int. J. Syst. Evol. Microbiol.">
        <title>Complete genome sequence of Corynebacterium casei LMG S-19264T (=DSM 44701T), isolated from a smear-ripened cheese.</title>
        <authorList>
            <consortium name="US DOE Joint Genome Institute (JGI-PGF)"/>
            <person name="Walter F."/>
            <person name="Albersmeier A."/>
            <person name="Kalinowski J."/>
            <person name="Ruckert C."/>
        </authorList>
    </citation>
    <scope>NUCLEOTIDE SEQUENCE</scope>
    <source>
        <strain evidence="2">CGMCC 1.12751</strain>
    </source>
</reference>
<keyword evidence="3" id="KW-1185">Reference proteome</keyword>
<dbReference type="SUPFAM" id="SSF82185">
    <property type="entry name" value="Histone H3 K4-specific methyltransferase SET7/9 N-terminal domain"/>
    <property type="match status" value="1"/>
</dbReference>
<dbReference type="EMBL" id="BMFQ01000003">
    <property type="protein sequence ID" value="GGG53509.1"/>
    <property type="molecule type" value="Genomic_DNA"/>
</dbReference>
<organism evidence="2 3">
    <name type="scientific">Bizionia arctica</name>
    <dbReference type="NCBI Taxonomy" id="1495645"/>
    <lineage>
        <taxon>Bacteria</taxon>
        <taxon>Pseudomonadati</taxon>
        <taxon>Bacteroidota</taxon>
        <taxon>Flavobacteriia</taxon>
        <taxon>Flavobacteriales</taxon>
        <taxon>Flavobacteriaceae</taxon>
        <taxon>Bizionia</taxon>
    </lineage>
</organism>
<dbReference type="RefSeq" id="WP_188465492.1">
    <property type="nucleotide sequence ID" value="NZ_BMFQ01000003.1"/>
</dbReference>
<evidence type="ECO:0000313" key="2">
    <source>
        <dbReference type="EMBL" id="GGG53509.1"/>
    </source>
</evidence>
<evidence type="ECO:0000256" key="1">
    <source>
        <dbReference type="SAM" id="SignalP"/>
    </source>
</evidence>
<feature type="signal peptide" evidence="1">
    <location>
        <begin position="1"/>
        <end position="21"/>
    </location>
</feature>
<gene>
    <name evidence="2" type="ORF">GCM10010976_25620</name>
</gene>
<evidence type="ECO:0000313" key="3">
    <source>
        <dbReference type="Proteomes" id="UP000625976"/>
    </source>
</evidence>
<name>A0A917GQ14_9FLAO</name>
<sequence length="254" mass="29211">MKFKHLLTLSFCIFLISIASAQKPEKVKIKTEKGINGITNIKYQVLKSNKKTKHGYYKIINTHYKQLEVSGTYKFGKKEGLWQEWMFSPRSLKSEGYYKNGKKVGVWEYYDEVRRSLLHTYNHDTNTLNYSSSCGKNYPRDVIINSERVKREMDCVPDLVGGVTTLMNDINLTYFLTQKKNEPSESFVANISILIKKDGTIGEIDANGSYLNKRFIAIIKEKTNNPELIWLPGTLNGEKVDSYTSFGIYSSSYD</sequence>
<dbReference type="Gene3D" id="2.20.110.10">
    <property type="entry name" value="Histone H3 K4-specific methyltransferase SET7/9 N-terminal domain"/>
    <property type="match status" value="1"/>
</dbReference>